<feature type="compositionally biased region" description="Polar residues" evidence="1">
    <location>
        <begin position="14"/>
        <end position="40"/>
    </location>
</feature>
<dbReference type="Proteomes" id="UP000076798">
    <property type="component" value="Unassembled WGS sequence"/>
</dbReference>
<feature type="compositionally biased region" description="Polar residues" evidence="1">
    <location>
        <begin position="114"/>
        <end position="126"/>
    </location>
</feature>
<reference evidence="2 3" key="1">
    <citation type="journal article" date="2016" name="Mol. Biol. Evol.">
        <title>Comparative Genomics of Early-Diverging Mushroom-Forming Fungi Provides Insights into the Origins of Lignocellulose Decay Capabilities.</title>
        <authorList>
            <person name="Nagy L.G."/>
            <person name="Riley R."/>
            <person name="Tritt A."/>
            <person name="Adam C."/>
            <person name="Daum C."/>
            <person name="Floudas D."/>
            <person name="Sun H."/>
            <person name="Yadav J.S."/>
            <person name="Pangilinan J."/>
            <person name="Larsson K.H."/>
            <person name="Matsuura K."/>
            <person name="Barry K."/>
            <person name="Labutti K."/>
            <person name="Kuo R."/>
            <person name="Ohm R.A."/>
            <person name="Bhattacharya S.S."/>
            <person name="Shirouzu T."/>
            <person name="Yoshinaga Y."/>
            <person name="Martin F.M."/>
            <person name="Grigoriev I.V."/>
            <person name="Hibbett D.S."/>
        </authorList>
    </citation>
    <scope>NUCLEOTIDE SEQUENCE [LARGE SCALE GENOMIC DNA]</scope>
    <source>
        <strain evidence="2 3">HHB10207 ss-3</strain>
    </source>
</reference>
<evidence type="ECO:0000313" key="2">
    <source>
        <dbReference type="EMBL" id="KZT38499.1"/>
    </source>
</evidence>
<sequence length="241" mass="25598">MQLPVPRSHVADVYSSSVQGPPSLASCESNSGSESIQASANDLRGDTQETSGASRERDDPYWEDDSGGGHVCIRAKEEKMEKSESEAPAKEKSQQDILQAFFQSLLDARDVELSNATAGQTNQLGSARNEHSAPAPASPASPGWRPLPPTPAPAPVPDGPEPRGSFNPEYSVISSASHRAPTRAIQQFMTAAENLPFNGDDDATTSEDGDVIHIVLRSTVQSRDPLTQMSLGGQVPPAVMH</sequence>
<protein>
    <submittedName>
        <fullName evidence="2">Uncharacterized protein</fullName>
    </submittedName>
</protein>
<proteinExistence type="predicted"/>
<feature type="region of interest" description="Disordered" evidence="1">
    <location>
        <begin position="1"/>
        <end position="95"/>
    </location>
</feature>
<name>A0A166DGD6_9AGAM</name>
<evidence type="ECO:0000256" key="1">
    <source>
        <dbReference type="SAM" id="MobiDB-lite"/>
    </source>
</evidence>
<feature type="compositionally biased region" description="Pro residues" evidence="1">
    <location>
        <begin position="145"/>
        <end position="159"/>
    </location>
</feature>
<feature type="compositionally biased region" description="Low complexity" evidence="1">
    <location>
        <begin position="132"/>
        <end position="144"/>
    </location>
</feature>
<evidence type="ECO:0000313" key="3">
    <source>
        <dbReference type="Proteomes" id="UP000076798"/>
    </source>
</evidence>
<dbReference type="AlphaFoldDB" id="A0A166DGD6"/>
<dbReference type="PROSITE" id="PS51257">
    <property type="entry name" value="PROKAR_LIPOPROTEIN"/>
    <property type="match status" value="1"/>
</dbReference>
<accession>A0A166DGD6</accession>
<dbReference type="EMBL" id="KV428062">
    <property type="protein sequence ID" value="KZT38499.1"/>
    <property type="molecule type" value="Genomic_DNA"/>
</dbReference>
<feature type="region of interest" description="Disordered" evidence="1">
    <location>
        <begin position="113"/>
        <end position="185"/>
    </location>
</feature>
<organism evidence="2 3">
    <name type="scientific">Sistotremastrum suecicum HHB10207 ss-3</name>
    <dbReference type="NCBI Taxonomy" id="1314776"/>
    <lineage>
        <taxon>Eukaryota</taxon>
        <taxon>Fungi</taxon>
        <taxon>Dikarya</taxon>
        <taxon>Basidiomycota</taxon>
        <taxon>Agaricomycotina</taxon>
        <taxon>Agaricomycetes</taxon>
        <taxon>Sistotremastrales</taxon>
        <taxon>Sistotremastraceae</taxon>
        <taxon>Sistotremastrum</taxon>
    </lineage>
</organism>
<keyword evidence="3" id="KW-1185">Reference proteome</keyword>
<gene>
    <name evidence="2" type="ORF">SISSUDRAFT_1046925</name>
</gene>
<feature type="compositionally biased region" description="Basic and acidic residues" evidence="1">
    <location>
        <begin position="74"/>
        <end position="94"/>
    </location>
</feature>